<gene>
    <name evidence="1" type="primary">BQ5605_C029g10634</name>
    <name evidence="1" type="ORF">BQ5605_C029G10634</name>
</gene>
<name>A0A2X0PD70_9BASI</name>
<proteinExistence type="predicted"/>
<evidence type="ECO:0000313" key="1">
    <source>
        <dbReference type="EMBL" id="SGZ14993.1"/>
    </source>
</evidence>
<protein>
    <submittedName>
        <fullName evidence="1">BQ5605_C029g10634 protein</fullName>
    </submittedName>
</protein>
<evidence type="ECO:0000313" key="2">
    <source>
        <dbReference type="Proteomes" id="UP000249464"/>
    </source>
</evidence>
<accession>A0A2X0PD70</accession>
<dbReference type="Proteomes" id="UP000249464">
    <property type="component" value="Unassembled WGS sequence"/>
</dbReference>
<organism evidence="1 2">
    <name type="scientific">Microbotryum silenes-dioicae</name>
    <dbReference type="NCBI Taxonomy" id="796604"/>
    <lineage>
        <taxon>Eukaryota</taxon>
        <taxon>Fungi</taxon>
        <taxon>Dikarya</taxon>
        <taxon>Basidiomycota</taxon>
        <taxon>Pucciniomycotina</taxon>
        <taxon>Microbotryomycetes</taxon>
        <taxon>Microbotryales</taxon>
        <taxon>Microbotryaceae</taxon>
        <taxon>Microbotryum</taxon>
    </lineage>
</organism>
<dbReference type="EMBL" id="FQNC01000081">
    <property type="protein sequence ID" value="SGZ14993.1"/>
    <property type="molecule type" value="Genomic_DNA"/>
</dbReference>
<dbReference type="AlphaFoldDB" id="A0A2X0PD70"/>
<sequence>MSDINLGGGGILAPPPGDAGGAGGACGAVGAGGPAGAGTGGPGAGSSGLGAADAGANTFGGVSRRGLWTPQEVFQFLQRHYVPLLCQLVSAYTDSPITVSSELFDIASNATRPEAIPIPHWFRVQTERIKRCNSQAKKDY</sequence>
<keyword evidence="2" id="KW-1185">Reference proteome</keyword>
<reference evidence="1 2" key="1">
    <citation type="submission" date="2016-11" db="EMBL/GenBank/DDBJ databases">
        <authorList>
            <person name="Jaros S."/>
            <person name="Januszkiewicz K."/>
            <person name="Wedrychowicz H."/>
        </authorList>
    </citation>
    <scope>NUCLEOTIDE SEQUENCE [LARGE SCALE GENOMIC DNA]</scope>
</reference>